<dbReference type="PANTHER" id="PTHR48021:SF68">
    <property type="entry name" value="MAJOR FACILITATOR SUPERFAMILY (MFS) PROFILE DOMAIN-CONTAINING PROTEIN"/>
    <property type="match status" value="1"/>
</dbReference>
<evidence type="ECO:0000256" key="2">
    <source>
        <dbReference type="ARBA" id="ARBA00022692"/>
    </source>
</evidence>
<evidence type="ECO:0000256" key="4">
    <source>
        <dbReference type="ARBA" id="ARBA00023136"/>
    </source>
</evidence>
<protein>
    <recommendedName>
        <fullName evidence="6">Major facilitator superfamily (MFS) profile domain-containing protein</fullName>
    </recommendedName>
</protein>
<reference evidence="8" key="1">
    <citation type="journal article" date="2008" name="Insect Biochem. Mol. Biol.">
        <title>The genome of a lepidopteran model insect, the silkworm Bombyx mori.</title>
        <authorList>
            <consortium name="International Silkworm Genome Consortium"/>
        </authorList>
    </citation>
    <scope>NUCLEOTIDE SEQUENCE [LARGE SCALE GENOMIC DNA]</scope>
    <source>
        <strain evidence="8">p50T</strain>
    </source>
</reference>
<feature type="transmembrane region" description="Helical" evidence="5">
    <location>
        <begin position="310"/>
        <end position="330"/>
    </location>
</feature>
<dbReference type="AlphaFoldDB" id="A0A8R2LUR8"/>
<dbReference type="GeneID" id="134198652"/>
<dbReference type="KEGG" id="bmor:134198652"/>
<dbReference type="PROSITE" id="PS50850">
    <property type="entry name" value="MFS"/>
    <property type="match status" value="1"/>
</dbReference>
<feature type="transmembrane region" description="Helical" evidence="5">
    <location>
        <begin position="153"/>
        <end position="172"/>
    </location>
</feature>
<dbReference type="InterPro" id="IPR020846">
    <property type="entry name" value="MFS_dom"/>
</dbReference>
<keyword evidence="8" id="KW-1185">Reference proteome</keyword>
<sequence>MDTYDSIENTVEGEKEKNNWTSFRRQLFITSGVCSIYFVLGLCYGIPNVVIPQLRKEANSTEAVSEEMASWITSVHGYSALPWILVLPVMTRLLGRKIPFILVCMNTLIGYTMFYCSNNATFVLISEIMQGSLAASNMTVLILIVTEYTTPKYRGIFMTVKSTIFFWGVWIANATGTFFHWKKIAIYALVFSIYPFTVFFWPESPSWLAMKGKFTECAAAHHWLKGYGNDSEKELNNLIKAQKEYLKLRMGRNRTIRSRIKGFFEKMTTKGFYAPLLLSICVMSLYNFSGKFVCTMYSIELIKKITNSESTAYLGMLILEAVTILSMHFGSVLSRFLRRRTLLLGSSFLGIIFLLILSMYLYLISLKIIDENKVVSISLLTIFSMTISCGPMILACSVYGELTPIRFRSSSLPLLALYSEFLMASVLKISPYIFKALKLHGAFLFYGLSASVFAFILYKFLPETKDKTLQEIEKYFQETCTTKDLSKQLIVK</sequence>
<feature type="transmembrane region" description="Helical" evidence="5">
    <location>
        <begin position="27"/>
        <end position="51"/>
    </location>
</feature>
<feature type="transmembrane region" description="Helical" evidence="5">
    <location>
        <begin position="440"/>
        <end position="461"/>
    </location>
</feature>
<evidence type="ECO:0000256" key="5">
    <source>
        <dbReference type="SAM" id="Phobius"/>
    </source>
</evidence>
<dbReference type="Pfam" id="PF00083">
    <property type="entry name" value="Sugar_tr"/>
    <property type="match status" value="1"/>
</dbReference>
<evidence type="ECO:0000256" key="1">
    <source>
        <dbReference type="ARBA" id="ARBA00004141"/>
    </source>
</evidence>
<dbReference type="GO" id="GO:0016020">
    <property type="term" value="C:membrane"/>
    <property type="evidence" value="ECO:0007669"/>
    <property type="project" value="UniProtKB-SubCell"/>
</dbReference>
<dbReference type="InterPro" id="IPR050549">
    <property type="entry name" value="MFS_Trehalose_Transporter"/>
</dbReference>
<feature type="transmembrane region" description="Helical" evidence="5">
    <location>
        <begin position="412"/>
        <end position="434"/>
    </location>
</feature>
<evidence type="ECO:0000259" key="6">
    <source>
        <dbReference type="PROSITE" id="PS50850"/>
    </source>
</evidence>
<keyword evidence="2 5" id="KW-0812">Transmembrane</keyword>
<dbReference type="RefSeq" id="XP_012549612.1">
    <property type="nucleotide sequence ID" value="XM_012694158.4"/>
</dbReference>
<dbReference type="SUPFAM" id="SSF103473">
    <property type="entry name" value="MFS general substrate transporter"/>
    <property type="match status" value="1"/>
</dbReference>
<name>A0A8R2LUR8_BOMMO</name>
<feature type="transmembrane region" description="Helical" evidence="5">
    <location>
        <begin position="71"/>
        <end position="91"/>
    </location>
</feature>
<dbReference type="Proteomes" id="UP000005204">
    <property type="component" value="Unassembled WGS sequence"/>
</dbReference>
<accession>A0A8R2LUR8</accession>
<dbReference type="EnsemblMetazoa" id="XM_038011673.1">
    <property type="protein sequence ID" value="XP_037867601.1"/>
    <property type="gene ID" value="LOC101735395"/>
</dbReference>
<evidence type="ECO:0000313" key="8">
    <source>
        <dbReference type="Proteomes" id="UP000005204"/>
    </source>
</evidence>
<dbReference type="InterPro" id="IPR036259">
    <property type="entry name" value="MFS_trans_sf"/>
</dbReference>
<keyword evidence="3 5" id="KW-1133">Transmembrane helix</keyword>
<proteinExistence type="predicted"/>
<reference evidence="7" key="2">
    <citation type="submission" date="2022-06" db="UniProtKB">
        <authorList>
            <consortium name="EnsemblMetazoa"/>
        </authorList>
    </citation>
    <scope>IDENTIFICATION</scope>
    <source>
        <strain evidence="7">p50T (Dazao)</strain>
    </source>
</reference>
<dbReference type="InterPro" id="IPR005828">
    <property type="entry name" value="MFS_sugar_transport-like"/>
</dbReference>
<feature type="transmembrane region" description="Helical" evidence="5">
    <location>
        <begin position="342"/>
        <end position="363"/>
    </location>
</feature>
<evidence type="ECO:0000256" key="3">
    <source>
        <dbReference type="ARBA" id="ARBA00022989"/>
    </source>
</evidence>
<feature type="transmembrane region" description="Helical" evidence="5">
    <location>
        <begin position="271"/>
        <end position="290"/>
    </location>
</feature>
<evidence type="ECO:0000313" key="7">
    <source>
        <dbReference type="EnsemblMetazoa" id="XP_037867601.1"/>
    </source>
</evidence>
<keyword evidence="4 5" id="KW-0472">Membrane</keyword>
<feature type="transmembrane region" description="Helical" evidence="5">
    <location>
        <begin position="98"/>
        <end position="115"/>
    </location>
</feature>
<dbReference type="EnsemblMetazoa" id="XM_012694158.3">
    <property type="protein sequence ID" value="XP_012549612.1"/>
    <property type="gene ID" value="LOC101735395"/>
</dbReference>
<feature type="transmembrane region" description="Helical" evidence="5">
    <location>
        <begin position="184"/>
        <end position="201"/>
    </location>
</feature>
<dbReference type="PANTHER" id="PTHR48021">
    <property type="match status" value="1"/>
</dbReference>
<dbReference type="Gene3D" id="1.20.1250.20">
    <property type="entry name" value="MFS general substrate transporter like domains"/>
    <property type="match status" value="1"/>
</dbReference>
<comment type="subcellular location">
    <subcellularLocation>
        <location evidence="1">Membrane</location>
        <topology evidence="1">Multi-pass membrane protein</topology>
    </subcellularLocation>
</comment>
<feature type="domain" description="Major facilitator superfamily (MFS) profile" evidence="6">
    <location>
        <begin position="29"/>
        <end position="465"/>
    </location>
</feature>
<feature type="transmembrane region" description="Helical" evidence="5">
    <location>
        <begin position="375"/>
        <end position="400"/>
    </location>
</feature>
<feature type="transmembrane region" description="Helical" evidence="5">
    <location>
        <begin position="121"/>
        <end position="146"/>
    </location>
</feature>
<dbReference type="GO" id="GO:0022857">
    <property type="term" value="F:transmembrane transporter activity"/>
    <property type="evidence" value="ECO:0007669"/>
    <property type="project" value="InterPro"/>
</dbReference>
<organism evidence="7 8">
    <name type="scientific">Bombyx mori</name>
    <name type="common">Silk moth</name>
    <dbReference type="NCBI Taxonomy" id="7091"/>
    <lineage>
        <taxon>Eukaryota</taxon>
        <taxon>Metazoa</taxon>
        <taxon>Ecdysozoa</taxon>
        <taxon>Arthropoda</taxon>
        <taxon>Hexapoda</taxon>
        <taxon>Insecta</taxon>
        <taxon>Pterygota</taxon>
        <taxon>Neoptera</taxon>
        <taxon>Endopterygota</taxon>
        <taxon>Lepidoptera</taxon>
        <taxon>Glossata</taxon>
        <taxon>Ditrysia</taxon>
        <taxon>Bombycoidea</taxon>
        <taxon>Bombycidae</taxon>
        <taxon>Bombycinae</taxon>
        <taxon>Bombyx</taxon>
    </lineage>
</organism>